<comment type="caution">
    <text evidence="1">The sequence shown here is derived from an EMBL/GenBank/DDBJ whole genome shotgun (WGS) entry which is preliminary data.</text>
</comment>
<keyword evidence="2" id="KW-1185">Reference proteome</keyword>
<evidence type="ECO:0000313" key="2">
    <source>
        <dbReference type="Proteomes" id="UP001165122"/>
    </source>
</evidence>
<dbReference type="OrthoDB" id="47172at2759"/>
<reference evidence="2" key="1">
    <citation type="journal article" date="2023" name="Commun. Biol.">
        <title>Genome analysis of Parmales, the sister group of diatoms, reveals the evolutionary specialization of diatoms from phago-mixotrophs to photoautotrophs.</title>
        <authorList>
            <person name="Ban H."/>
            <person name="Sato S."/>
            <person name="Yoshikawa S."/>
            <person name="Yamada K."/>
            <person name="Nakamura Y."/>
            <person name="Ichinomiya M."/>
            <person name="Sato N."/>
            <person name="Blanc-Mathieu R."/>
            <person name="Endo H."/>
            <person name="Kuwata A."/>
            <person name="Ogata H."/>
        </authorList>
    </citation>
    <scope>NUCLEOTIDE SEQUENCE [LARGE SCALE GENOMIC DNA]</scope>
    <source>
        <strain evidence="2">NIES 3700</strain>
    </source>
</reference>
<proteinExistence type="predicted"/>
<dbReference type="Proteomes" id="UP001165122">
    <property type="component" value="Unassembled WGS sequence"/>
</dbReference>
<gene>
    <name evidence="1" type="ORF">TrLO_g11546</name>
</gene>
<evidence type="ECO:0000313" key="1">
    <source>
        <dbReference type="EMBL" id="GMI07758.1"/>
    </source>
</evidence>
<protein>
    <submittedName>
        <fullName evidence="1">Uncharacterized protein</fullName>
    </submittedName>
</protein>
<dbReference type="AlphaFoldDB" id="A0A9W7CFJ7"/>
<accession>A0A9W7CFJ7</accession>
<dbReference type="EMBL" id="BRXW01000115">
    <property type="protein sequence ID" value="GMI07758.1"/>
    <property type="molecule type" value="Genomic_DNA"/>
</dbReference>
<organism evidence="1 2">
    <name type="scientific">Triparma laevis f. longispina</name>
    <dbReference type="NCBI Taxonomy" id="1714387"/>
    <lineage>
        <taxon>Eukaryota</taxon>
        <taxon>Sar</taxon>
        <taxon>Stramenopiles</taxon>
        <taxon>Ochrophyta</taxon>
        <taxon>Bolidophyceae</taxon>
        <taxon>Parmales</taxon>
        <taxon>Triparmaceae</taxon>
        <taxon>Triparma</taxon>
    </lineage>
</organism>
<name>A0A9W7CFJ7_9STRA</name>
<sequence length="112" mass="12460">MFFAGVFISLIVVVAAVLITQLELLVPVHAALSPYLPPEYRVKRKPRIVRHSFQPKDVPPPAPAFEPYVPEPAPPRACTLKKYSSDVVTPEAMADLTSNWTRCFVMNGIVDK</sequence>